<dbReference type="EMBL" id="CAMPGE010021755">
    <property type="protein sequence ID" value="CAI2379878.1"/>
    <property type="molecule type" value="Genomic_DNA"/>
</dbReference>
<gene>
    <name evidence="3" type="ORF">ECRASSUSDP1_LOCUS21298</name>
</gene>
<comment type="caution">
    <text evidence="3">The sequence shown here is derived from an EMBL/GenBank/DDBJ whole genome shotgun (WGS) entry which is preliminary data.</text>
</comment>
<feature type="region of interest" description="Disordered" evidence="2">
    <location>
        <begin position="783"/>
        <end position="813"/>
    </location>
</feature>
<feature type="region of interest" description="Disordered" evidence="2">
    <location>
        <begin position="758"/>
        <end position="777"/>
    </location>
</feature>
<evidence type="ECO:0000313" key="3">
    <source>
        <dbReference type="EMBL" id="CAI2379878.1"/>
    </source>
</evidence>
<feature type="compositionally biased region" description="Polar residues" evidence="2">
    <location>
        <begin position="783"/>
        <end position="805"/>
    </location>
</feature>
<feature type="region of interest" description="Disordered" evidence="2">
    <location>
        <begin position="652"/>
        <end position="671"/>
    </location>
</feature>
<organism evidence="3 4">
    <name type="scientific">Euplotes crassus</name>
    <dbReference type="NCBI Taxonomy" id="5936"/>
    <lineage>
        <taxon>Eukaryota</taxon>
        <taxon>Sar</taxon>
        <taxon>Alveolata</taxon>
        <taxon>Ciliophora</taxon>
        <taxon>Intramacronucleata</taxon>
        <taxon>Spirotrichea</taxon>
        <taxon>Hypotrichia</taxon>
        <taxon>Euplotida</taxon>
        <taxon>Euplotidae</taxon>
        <taxon>Moneuplotes</taxon>
    </lineage>
</organism>
<evidence type="ECO:0000256" key="2">
    <source>
        <dbReference type="SAM" id="MobiDB-lite"/>
    </source>
</evidence>
<accession>A0AAD1XVX9</accession>
<proteinExistence type="predicted"/>
<evidence type="ECO:0000256" key="1">
    <source>
        <dbReference type="SAM" id="Coils"/>
    </source>
</evidence>
<feature type="region of interest" description="Disordered" evidence="2">
    <location>
        <begin position="162"/>
        <end position="181"/>
    </location>
</feature>
<sequence length="909" mass="104740">MAKHKLNNTCYDYSSSGGPTFGIDKHLVTTAETLQQFHEDNPSKPKSQPSSHKKQSSNRNHFKDIPSSKDTIKRLHYDLTEDQTKLEEDLKFTAQLHALNVGANGNTVSHPSISKYTNNPYKATSTFSFYSRLGDSKELMTSKSTSHLKKKKNTKAMAKSFVSGGSQKQCKSLKGTAAPRGFMGKNNRKLLKANCYSRLSSNDAVNTTLNRNKTMRQLNSVLGTYNRDNMVSHDSKSLTKRSKGNKTARSPRRKARAANKLLNIYKQLGERLKSMQVASQQIYQKAVKLKQYENRMKEELKIMEKATRPGGNASEREQALEIQRNRRNNEEFKEIIRNIRSIDTKPTDLFGNTDQFWKQSQAHQEHSLRDPFDPTESQSHLMLQPLGDDELAFTQSDNQMLKSGAQFVDAATSTVHRLDDKSTLAHVEQASVRLQAELISSEQVNKLETLSQDYQSFLQQKKSFEQTLRLKNQELAQKSKDIEQAQAMLKSKTVQYDDLSLKFKAQQSELAAVKEHKDQLYKQNEQYQQLEARRDSQHQTRMAELEAKLRDVTEREHKMARQQQEFEANRDSTLCDLEKRIQTTHDLVKTVMHLNQEDVMSLHDPKEGQRGFSFSMSKEIKQIGEPSQQNYDEEKVIIQEPLDVFQIENEMNNNSKFSSEAKDSKKDNNDTDEEQILKAYNHEEDKDSRNNLEFPNIFMSPKFKSFENQLHDEEKFKIVSSGYKSSEKSIEEIKETLKHSGMEMDNESSNQRQIRTLNNPKTLQPSPPASQSDHKEELRRLLGNTSPNQSRNKNPVTCISSINSSHNKDSQDQDYIMSPLNEDIAHMENLEHYQKKREEIFNEVNSIRKGVYESVEEYIKNASKQENSFESMRLSGKEIEFDPQEMQKDLDIEEIEERSGSGFEEILEN</sequence>
<dbReference type="Proteomes" id="UP001295684">
    <property type="component" value="Unassembled WGS sequence"/>
</dbReference>
<reference evidence="3" key="1">
    <citation type="submission" date="2023-07" db="EMBL/GenBank/DDBJ databases">
        <authorList>
            <consortium name="AG Swart"/>
            <person name="Singh M."/>
            <person name="Singh A."/>
            <person name="Seah K."/>
            <person name="Emmerich C."/>
        </authorList>
    </citation>
    <scope>NUCLEOTIDE SEQUENCE</scope>
    <source>
        <strain evidence="3">DP1</strain>
    </source>
</reference>
<feature type="region of interest" description="Disordered" evidence="2">
    <location>
        <begin position="37"/>
        <end position="69"/>
    </location>
</feature>
<feature type="region of interest" description="Disordered" evidence="2">
    <location>
        <begin position="227"/>
        <end position="256"/>
    </location>
</feature>
<feature type="compositionally biased region" description="Basic and acidic residues" evidence="2">
    <location>
        <begin position="659"/>
        <end position="669"/>
    </location>
</feature>
<evidence type="ECO:0000313" key="4">
    <source>
        <dbReference type="Proteomes" id="UP001295684"/>
    </source>
</evidence>
<keyword evidence="1" id="KW-0175">Coiled coil</keyword>
<keyword evidence="4" id="KW-1185">Reference proteome</keyword>
<name>A0AAD1XVX9_EUPCR</name>
<feature type="compositionally biased region" description="Basic residues" evidence="2">
    <location>
        <begin position="238"/>
        <end position="256"/>
    </location>
</feature>
<dbReference type="AlphaFoldDB" id="A0AAD1XVX9"/>
<protein>
    <submittedName>
        <fullName evidence="3">Uncharacterized protein</fullName>
    </submittedName>
</protein>
<feature type="coiled-coil region" evidence="1">
    <location>
        <begin position="447"/>
        <end position="562"/>
    </location>
</feature>